<reference evidence="1 2" key="1">
    <citation type="submission" date="2024-05" db="EMBL/GenBank/DDBJ databases">
        <authorList>
            <person name="Wallberg A."/>
        </authorList>
    </citation>
    <scope>NUCLEOTIDE SEQUENCE [LARGE SCALE GENOMIC DNA]</scope>
</reference>
<dbReference type="AlphaFoldDB" id="A0AAV2PUD4"/>
<sequence length="160" mass="17429">IAAIASGLECYTCVTMGQGDNTCLERPDDVPLTGTTDCKKEGKNFCCTIIRTENKHSKLTQFSRGCMPDCKLTDDTLFSNSTSNDFITFTTKCTTPLCNVQDGSKPLPEQGKDRTDTHMIKGIPGNHHSGSTTRTPQGLCMWLSAAAMCHYFVSLAVYAN</sequence>
<dbReference type="EMBL" id="CAXKWB010001101">
    <property type="protein sequence ID" value="CAL4063307.1"/>
    <property type="molecule type" value="Genomic_DNA"/>
</dbReference>
<feature type="non-terminal residue" evidence="1">
    <location>
        <position position="1"/>
    </location>
</feature>
<name>A0AAV2PUD4_MEGNR</name>
<dbReference type="Proteomes" id="UP001497623">
    <property type="component" value="Unassembled WGS sequence"/>
</dbReference>
<comment type="caution">
    <text evidence="1">The sequence shown here is derived from an EMBL/GenBank/DDBJ whole genome shotgun (WGS) entry which is preliminary data.</text>
</comment>
<evidence type="ECO:0000313" key="1">
    <source>
        <dbReference type="EMBL" id="CAL4063307.1"/>
    </source>
</evidence>
<dbReference type="SUPFAM" id="SSF57302">
    <property type="entry name" value="Snake toxin-like"/>
    <property type="match status" value="1"/>
</dbReference>
<organism evidence="1 2">
    <name type="scientific">Meganyctiphanes norvegica</name>
    <name type="common">Northern krill</name>
    <name type="synonym">Thysanopoda norvegica</name>
    <dbReference type="NCBI Taxonomy" id="48144"/>
    <lineage>
        <taxon>Eukaryota</taxon>
        <taxon>Metazoa</taxon>
        <taxon>Ecdysozoa</taxon>
        <taxon>Arthropoda</taxon>
        <taxon>Crustacea</taxon>
        <taxon>Multicrustacea</taxon>
        <taxon>Malacostraca</taxon>
        <taxon>Eumalacostraca</taxon>
        <taxon>Eucarida</taxon>
        <taxon>Euphausiacea</taxon>
        <taxon>Euphausiidae</taxon>
        <taxon>Meganyctiphanes</taxon>
    </lineage>
</organism>
<gene>
    <name evidence="1" type="ORF">MNOR_LOCUS3270</name>
</gene>
<evidence type="ECO:0000313" key="2">
    <source>
        <dbReference type="Proteomes" id="UP001497623"/>
    </source>
</evidence>
<proteinExistence type="predicted"/>
<accession>A0AAV2PUD4</accession>
<evidence type="ECO:0008006" key="3">
    <source>
        <dbReference type="Google" id="ProtNLM"/>
    </source>
</evidence>
<protein>
    <recommendedName>
        <fullName evidence="3">UPAR/Ly6 domain-containing protein</fullName>
    </recommendedName>
</protein>
<dbReference type="InterPro" id="IPR045860">
    <property type="entry name" value="Snake_toxin-like_sf"/>
</dbReference>
<keyword evidence="2" id="KW-1185">Reference proteome</keyword>